<evidence type="ECO:0000313" key="4">
    <source>
        <dbReference type="Proteomes" id="UP001203297"/>
    </source>
</evidence>
<keyword evidence="4" id="KW-1185">Reference proteome</keyword>
<feature type="transmembrane region" description="Helical" evidence="1">
    <location>
        <begin position="118"/>
        <end position="139"/>
    </location>
</feature>
<evidence type="ECO:0000259" key="2">
    <source>
        <dbReference type="Pfam" id="PF20151"/>
    </source>
</evidence>
<protein>
    <recommendedName>
        <fullName evidence="2">DUF6533 domain-containing protein</fullName>
    </recommendedName>
</protein>
<name>A0AAD4QMB2_9AGAM</name>
<accession>A0AAD4QMB2</accession>
<feature type="transmembrane region" description="Helical" evidence="1">
    <location>
        <begin position="47"/>
        <end position="73"/>
    </location>
</feature>
<keyword evidence="1" id="KW-0812">Transmembrane</keyword>
<reference evidence="3" key="1">
    <citation type="journal article" date="2022" name="New Phytol.">
        <title>Evolutionary transition to the ectomycorrhizal habit in the genomes of a hyperdiverse lineage of mushroom-forming fungi.</title>
        <authorList>
            <person name="Looney B."/>
            <person name="Miyauchi S."/>
            <person name="Morin E."/>
            <person name="Drula E."/>
            <person name="Courty P.E."/>
            <person name="Kohler A."/>
            <person name="Kuo A."/>
            <person name="LaButti K."/>
            <person name="Pangilinan J."/>
            <person name="Lipzen A."/>
            <person name="Riley R."/>
            <person name="Andreopoulos W."/>
            <person name="He G."/>
            <person name="Johnson J."/>
            <person name="Nolan M."/>
            <person name="Tritt A."/>
            <person name="Barry K.W."/>
            <person name="Grigoriev I.V."/>
            <person name="Nagy L.G."/>
            <person name="Hibbett D."/>
            <person name="Henrissat B."/>
            <person name="Matheny P.B."/>
            <person name="Labbe J."/>
            <person name="Martin F.M."/>
        </authorList>
    </citation>
    <scope>NUCLEOTIDE SEQUENCE</scope>
    <source>
        <strain evidence="3">BPL690</strain>
    </source>
</reference>
<sequence length="216" mass="24866">MSPATETEWYLHLNYFLNIIPLVILYYDYVLTFSWEVECFWPHRYRMGWVSFMFFLNRYMSIFGYIPLIMGLSFKKSFGNDLFCQRMDRYNEYFEMLLQSLVAVLCAVRVYALYNKNIYILGGLVTLIVATIAVGFAAIATESGDVMVHIPQYGIRGCGLNLALSDEGGHFLAIAWSGFLAFDIIVFGLTLYRAIKVGYNVPLIQVLVRDGSLYFM</sequence>
<proteinExistence type="predicted"/>
<evidence type="ECO:0000256" key="1">
    <source>
        <dbReference type="SAM" id="Phobius"/>
    </source>
</evidence>
<keyword evidence="1" id="KW-0472">Membrane</keyword>
<feature type="transmembrane region" description="Helical" evidence="1">
    <location>
        <begin position="171"/>
        <end position="192"/>
    </location>
</feature>
<gene>
    <name evidence="3" type="ORF">B0F90DRAFT_1818608</name>
</gene>
<evidence type="ECO:0000313" key="3">
    <source>
        <dbReference type="EMBL" id="KAI0298424.1"/>
    </source>
</evidence>
<dbReference type="AlphaFoldDB" id="A0AAD4QMB2"/>
<dbReference type="Pfam" id="PF20151">
    <property type="entry name" value="DUF6533"/>
    <property type="match status" value="1"/>
</dbReference>
<feature type="transmembrane region" description="Helical" evidence="1">
    <location>
        <begin position="93"/>
        <end position="111"/>
    </location>
</feature>
<dbReference type="InterPro" id="IPR045340">
    <property type="entry name" value="DUF6533"/>
</dbReference>
<keyword evidence="1" id="KW-1133">Transmembrane helix</keyword>
<dbReference type="EMBL" id="WTXG01000028">
    <property type="protein sequence ID" value="KAI0298424.1"/>
    <property type="molecule type" value="Genomic_DNA"/>
</dbReference>
<comment type="caution">
    <text evidence="3">The sequence shown here is derived from an EMBL/GenBank/DDBJ whole genome shotgun (WGS) entry which is preliminary data.</text>
</comment>
<feature type="transmembrane region" description="Helical" evidence="1">
    <location>
        <begin position="15"/>
        <end position="35"/>
    </location>
</feature>
<dbReference type="Proteomes" id="UP001203297">
    <property type="component" value="Unassembled WGS sequence"/>
</dbReference>
<organism evidence="3 4">
    <name type="scientific">Multifurca ochricompacta</name>
    <dbReference type="NCBI Taxonomy" id="376703"/>
    <lineage>
        <taxon>Eukaryota</taxon>
        <taxon>Fungi</taxon>
        <taxon>Dikarya</taxon>
        <taxon>Basidiomycota</taxon>
        <taxon>Agaricomycotina</taxon>
        <taxon>Agaricomycetes</taxon>
        <taxon>Russulales</taxon>
        <taxon>Russulaceae</taxon>
        <taxon>Multifurca</taxon>
    </lineage>
</organism>
<feature type="domain" description="DUF6533" evidence="2">
    <location>
        <begin position="18"/>
        <end position="63"/>
    </location>
</feature>